<feature type="coiled-coil region" evidence="1">
    <location>
        <begin position="148"/>
        <end position="175"/>
    </location>
</feature>
<proteinExistence type="predicted"/>
<accession>A0A1H8JCB1</accession>
<feature type="compositionally biased region" description="Polar residues" evidence="2">
    <location>
        <begin position="84"/>
        <end position="104"/>
    </location>
</feature>
<evidence type="ECO:0000313" key="4">
    <source>
        <dbReference type="EMBL" id="SEN78440.1"/>
    </source>
</evidence>
<dbReference type="RefSeq" id="WP_091211245.1">
    <property type="nucleotide sequence ID" value="NZ_FOCL01000004.1"/>
</dbReference>
<keyword evidence="3" id="KW-0812">Transmembrane</keyword>
<dbReference type="Proteomes" id="UP000198942">
    <property type="component" value="Unassembled WGS sequence"/>
</dbReference>
<keyword evidence="5" id="KW-1185">Reference proteome</keyword>
<evidence type="ECO:0000256" key="3">
    <source>
        <dbReference type="SAM" id="Phobius"/>
    </source>
</evidence>
<evidence type="ECO:0000313" key="5">
    <source>
        <dbReference type="Proteomes" id="UP000198942"/>
    </source>
</evidence>
<evidence type="ECO:0000256" key="2">
    <source>
        <dbReference type="SAM" id="MobiDB-lite"/>
    </source>
</evidence>
<dbReference type="EMBL" id="FOCL01000004">
    <property type="protein sequence ID" value="SEN78440.1"/>
    <property type="molecule type" value="Genomic_DNA"/>
</dbReference>
<sequence length="240" mass="26910">MGNIKEAHDFWQTISKIKVVKWALIFLLILVVIFFSIAVIKSFTGKKVKIFGRELYSEETLEKRDTVIKMKTPQKYDTLKMAIKNSSSQQTNKKTKHLTSINPANSSQSSGQINQNSGINSGSIGGKNNLNAAPGSQFNAPVHVGDTYNEIKIKEEDLKNMLNFMRNKVDQESAQKKFNIHTLNNSDAANNAIQIIEYLEANGFKSIERSSDIGRYGNGIFIEYKAPVFEITVGHYVAQN</sequence>
<keyword evidence="1" id="KW-0175">Coiled coil</keyword>
<organism evidence="4 5">
    <name type="scientific">Mucilaginibacter gossypiicola</name>
    <dbReference type="NCBI Taxonomy" id="551995"/>
    <lineage>
        <taxon>Bacteria</taxon>
        <taxon>Pseudomonadati</taxon>
        <taxon>Bacteroidota</taxon>
        <taxon>Sphingobacteriia</taxon>
        <taxon>Sphingobacteriales</taxon>
        <taxon>Sphingobacteriaceae</taxon>
        <taxon>Mucilaginibacter</taxon>
    </lineage>
</organism>
<feature type="compositionally biased region" description="Low complexity" evidence="2">
    <location>
        <begin position="105"/>
        <end position="131"/>
    </location>
</feature>
<feature type="region of interest" description="Disordered" evidence="2">
    <location>
        <begin position="83"/>
        <end position="132"/>
    </location>
</feature>
<protein>
    <submittedName>
        <fullName evidence="4">Uncharacterized protein</fullName>
    </submittedName>
</protein>
<feature type="transmembrane region" description="Helical" evidence="3">
    <location>
        <begin position="20"/>
        <end position="40"/>
    </location>
</feature>
<keyword evidence="3" id="KW-0472">Membrane</keyword>
<dbReference type="AlphaFoldDB" id="A0A1H8JCB1"/>
<gene>
    <name evidence="4" type="ORF">SAMN05192574_104135</name>
</gene>
<keyword evidence="3" id="KW-1133">Transmembrane helix</keyword>
<evidence type="ECO:0000256" key="1">
    <source>
        <dbReference type="SAM" id="Coils"/>
    </source>
</evidence>
<reference evidence="5" key="1">
    <citation type="submission" date="2016-10" db="EMBL/GenBank/DDBJ databases">
        <authorList>
            <person name="Varghese N."/>
            <person name="Submissions S."/>
        </authorList>
    </citation>
    <scope>NUCLEOTIDE SEQUENCE [LARGE SCALE GENOMIC DNA]</scope>
    <source>
        <strain evidence="5">Gh-48</strain>
    </source>
</reference>
<name>A0A1H8JCB1_9SPHI</name>
<dbReference type="STRING" id="551995.SAMN05192574_104135"/>